<dbReference type="PATRIC" id="fig|2287.9.peg.2461"/>
<dbReference type="Proteomes" id="UP000076770">
    <property type="component" value="Chromosome i"/>
</dbReference>
<sequence length="96" mass="11191">MILKPVEYEKLVDMLTKRGFDVRENGEELLAIFYPPTIEEAGGEGEMLNQRYYVIKFKIINGLAYYDSTTLMENDKPIKILKMEEVQPWLESLLGE</sequence>
<accession>A0A157T3S5</accession>
<name>A0A157T3S5_SACSO</name>
<gene>
    <name evidence="1" type="ORF">SSOP1_2336</name>
</gene>
<dbReference type="AlphaFoldDB" id="A0A157T3S5"/>
<evidence type="ECO:0000313" key="1">
    <source>
        <dbReference type="EMBL" id="SAI85890.1"/>
    </source>
</evidence>
<proteinExistence type="predicted"/>
<reference evidence="2" key="1">
    <citation type="submission" date="2016-04" db="EMBL/GenBank/DDBJ databases">
        <authorList>
            <person name="Shah S.A."/>
            <person name="Garrett R.A."/>
        </authorList>
    </citation>
    <scope>NUCLEOTIDE SEQUENCE [LARGE SCALE GENOMIC DNA]</scope>
    <source>
        <strain evidence="2">ATCC 35091 / DSM 1616 / JCM 8930 / NBRC 15331 / P1</strain>
    </source>
</reference>
<dbReference type="EMBL" id="LT549890">
    <property type="protein sequence ID" value="SAI85890.1"/>
    <property type="molecule type" value="Genomic_DNA"/>
</dbReference>
<protein>
    <submittedName>
        <fullName evidence="1">Uncharacterized protein</fullName>
    </submittedName>
</protein>
<organism evidence="1 2">
    <name type="scientific">Saccharolobus solfataricus</name>
    <name type="common">Sulfolobus solfataricus</name>
    <dbReference type="NCBI Taxonomy" id="2287"/>
    <lineage>
        <taxon>Archaea</taxon>
        <taxon>Thermoproteota</taxon>
        <taxon>Thermoprotei</taxon>
        <taxon>Sulfolobales</taxon>
        <taxon>Sulfolobaceae</taxon>
        <taxon>Saccharolobus</taxon>
    </lineage>
</organism>
<evidence type="ECO:0000313" key="2">
    <source>
        <dbReference type="Proteomes" id="UP000076770"/>
    </source>
</evidence>